<dbReference type="InterPro" id="IPR036286">
    <property type="entry name" value="LexA/Signal_pep-like_sf"/>
</dbReference>
<dbReference type="InterPro" id="IPR019757">
    <property type="entry name" value="Pept_S26A_signal_pept_1_Lys-AS"/>
</dbReference>
<feature type="transmembrane region" description="Helical" evidence="3">
    <location>
        <begin position="12"/>
        <end position="29"/>
    </location>
</feature>
<dbReference type="CDD" id="cd06530">
    <property type="entry name" value="S26_SPase_I"/>
    <property type="match status" value="1"/>
</dbReference>
<dbReference type="NCBIfam" id="TIGR02227">
    <property type="entry name" value="sigpep_I_bact"/>
    <property type="match status" value="1"/>
</dbReference>
<dbReference type="PROSITE" id="PS00760">
    <property type="entry name" value="SPASE_I_2"/>
    <property type="match status" value="1"/>
</dbReference>
<evidence type="ECO:0000313" key="5">
    <source>
        <dbReference type="EMBL" id="SUZ71530.1"/>
    </source>
</evidence>
<evidence type="ECO:0000256" key="2">
    <source>
        <dbReference type="ARBA" id="ARBA00022801"/>
    </source>
</evidence>
<keyword evidence="3" id="KW-1133">Transmembrane helix</keyword>
<dbReference type="PANTHER" id="PTHR43390:SF1">
    <property type="entry name" value="CHLOROPLAST PROCESSING PEPTIDASE"/>
    <property type="match status" value="1"/>
</dbReference>
<dbReference type="AlphaFoldDB" id="A0A381PXD6"/>
<dbReference type="PANTHER" id="PTHR43390">
    <property type="entry name" value="SIGNAL PEPTIDASE I"/>
    <property type="match status" value="1"/>
</dbReference>
<gene>
    <name evidence="5" type="ORF">METZ01_LOCUS24384</name>
</gene>
<keyword evidence="3" id="KW-0812">Transmembrane</keyword>
<dbReference type="GO" id="GO:0004252">
    <property type="term" value="F:serine-type endopeptidase activity"/>
    <property type="evidence" value="ECO:0007669"/>
    <property type="project" value="InterPro"/>
</dbReference>
<feature type="transmembrane region" description="Helical" evidence="3">
    <location>
        <begin position="97"/>
        <end position="115"/>
    </location>
</feature>
<dbReference type="GO" id="GO:0006465">
    <property type="term" value="P:signal peptide processing"/>
    <property type="evidence" value="ECO:0007669"/>
    <property type="project" value="InterPro"/>
</dbReference>
<evidence type="ECO:0000256" key="3">
    <source>
        <dbReference type="SAM" id="Phobius"/>
    </source>
</evidence>
<proteinExistence type="inferred from homology"/>
<dbReference type="Pfam" id="PF10502">
    <property type="entry name" value="Peptidase_S26"/>
    <property type="match status" value="1"/>
</dbReference>
<dbReference type="GO" id="GO:0016020">
    <property type="term" value="C:membrane"/>
    <property type="evidence" value="ECO:0007669"/>
    <property type="project" value="InterPro"/>
</dbReference>
<dbReference type="SUPFAM" id="SSF51306">
    <property type="entry name" value="LexA/Signal peptidase"/>
    <property type="match status" value="1"/>
</dbReference>
<evidence type="ECO:0000256" key="1">
    <source>
        <dbReference type="ARBA" id="ARBA00009370"/>
    </source>
</evidence>
<dbReference type="InterPro" id="IPR019533">
    <property type="entry name" value="Peptidase_S26"/>
</dbReference>
<name>A0A381PXD6_9ZZZZ</name>
<keyword evidence="2" id="KW-0378">Hydrolase</keyword>
<evidence type="ECO:0000259" key="4">
    <source>
        <dbReference type="Pfam" id="PF10502"/>
    </source>
</evidence>
<keyword evidence="3" id="KW-0472">Membrane</keyword>
<sequence length="334" mass="38471">MEFSSLFGMDKTLVLLLILGLFSYFSWIFSTIKGNSIGPKIASGSMFIIVLLLLWRVFRLNLDFGLVLTGATFFAGLSWVIGYLIKLKILISESRSYFFILLIILSIRSFAYEPYQIPSSSMEPGLQVGDFVLVNKFAYGIRLPAINKLISKEKEPKRGEVAVFYPPHTLCEATPEDARPELSSMSVRDSQIFLNRFMPLQKARCTTLGIKYIKRVIGLPGDKVEIRGYEIFINDKKIKQELLNRDEAESLYLETIDGIDHIVRILGTKEYENFIWEIPPNKYLAIGDNRDNSLDSRAWGYFSKEHLIGRGEFIWLHWGSFSELPHFQRNRRIK</sequence>
<reference evidence="5" key="1">
    <citation type="submission" date="2018-05" db="EMBL/GenBank/DDBJ databases">
        <authorList>
            <person name="Lanie J.A."/>
            <person name="Ng W.-L."/>
            <person name="Kazmierczak K.M."/>
            <person name="Andrzejewski T.M."/>
            <person name="Davidsen T.M."/>
            <person name="Wayne K.J."/>
            <person name="Tettelin H."/>
            <person name="Glass J.I."/>
            <person name="Rusch D."/>
            <person name="Podicherti R."/>
            <person name="Tsui H.-C.T."/>
            <person name="Winkler M.E."/>
        </authorList>
    </citation>
    <scope>NUCLEOTIDE SEQUENCE</scope>
</reference>
<feature type="domain" description="Peptidase S26" evidence="4">
    <location>
        <begin position="95"/>
        <end position="315"/>
    </location>
</feature>
<dbReference type="PRINTS" id="PR00727">
    <property type="entry name" value="LEADERPTASE"/>
</dbReference>
<organism evidence="5">
    <name type="scientific">marine metagenome</name>
    <dbReference type="NCBI Taxonomy" id="408172"/>
    <lineage>
        <taxon>unclassified sequences</taxon>
        <taxon>metagenomes</taxon>
        <taxon>ecological metagenomes</taxon>
    </lineage>
</organism>
<dbReference type="EMBL" id="UINC01001125">
    <property type="protein sequence ID" value="SUZ71530.1"/>
    <property type="molecule type" value="Genomic_DNA"/>
</dbReference>
<comment type="similarity">
    <text evidence="1">Belongs to the peptidase S26 family.</text>
</comment>
<accession>A0A381PXD6</accession>
<dbReference type="InterPro" id="IPR000223">
    <property type="entry name" value="Pept_S26A_signal_pept_1"/>
</dbReference>
<feature type="transmembrane region" description="Helical" evidence="3">
    <location>
        <begin position="41"/>
        <end position="58"/>
    </location>
</feature>
<feature type="transmembrane region" description="Helical" evidence="3">
    <location>
        <begin position="64"/>
        <end position="85"/>
    </location>
</feature>
<protein>
    <recommendedName>
        <fullName evidence="4">Peptidase S26 domain-containing protein</fullName>
    </recommendedName>
</protein>
<dbReference type="Gene3D" id="2.10.109.10">
    <property type="entry name" value="Umud Fragment, subunit A"/>
    <property type="match status" value="1"/>
</dbReference>